<reference evidence="1" key="1">
    <citation type="submission" date="2016-12" db="EMBL/GenBank/DDBJ databases">
        <title>The genomes of Aspergillus section Nigri reveals drivers in fungal speciation.</title>
        <authorList>
            <consortium name="DOE Joint Genome Institute"/>
            <person name="Vesth T.C."/>
            <person name="Nybo J."/>
            <person name="Theobald S."/>
            <person name="Brandl J."/>
            <person name="Frisvad J.C."/>
            <person name="Nielsen K.F."/>
            <person name="Lyhne E.K."/>
            <person name="Kogle M.E."/>
            <person name="Kuo A."/>
            <person name="Riley R."/>
            <person name="Clum A."/>
            <person name="Nolan M."/>
            <person name="Lipzen A."/>
            <person name="Salamov A."/>
            <person name="Henrissat B."/>
            <person name="Wiebenga A."/>
            <person name="De Vries R.P."/>
            <person name="Grigoriev I.V."/>
            <person name="Mortensen U.H."/>
            <person name="Andersen M.R."/>
            <person name="Baker S.E."/>
        </authorList>
    </citation>
    <scope>NUCLEOTIDE SEQUENCE [LARGE SCALE GENOMIC DNA]</scope>
    <source>
        <strain evidence="1">CBS 115656</strain>
    </source>
</reference>
<dbReference type="EMBL" id="KZ821525">
    <property type="protein sequence ID" value="PYH28257.1"/>
    <property type="molecule type" value="Genomic_DNA"/>
</dbReference>
<dbReference type="Gene3D" id="2.130.10.10">
    <property type="entry name" value="YVTN repeat-like/Quinoprotein amine dehydrogenase"/>
    <property type="match status" value="1"/>
</dbReference>
<evidence type="ECO:0000313" key="2">
    <source>
        <dbReference type="Proteomes" id="UP000247647"/>
    </source>
</evidence>
<dbReference type="OrthoDB" id="538223at2759"/>
<dbReference type="InterPro" id="IPR036322">
    <property type="entry name" value="WD40_repeat_dom_sf"/>
</dbReference>
<accession>A0A318Y479</accession>
<keyword evidence="2" id="KW-1185">Reference proteome</keyword>
<dbReference type="Proteomes" id="UP000247647">
    <property type="component" value="Unassembled WGS sequence"/>
</dbReference>
<sequence>MTIKLWNAATGELQQTLEGHSASVSAVAFHTRERVDTSPTSDQAASQTSLADQWVYLKGEKVLWLPSEYSQFSCYSTKDGALALGYRSGRVFIIQLLELN</sequence>
<name>A0A318Y479_ASPNB</name>
<gene>
    <name evidence="1" type="ORF">BO87DRAFT_431659</name>
</gene>
<evidence type="ECO:0000313" key="1">
    <source>
        <dbReference type="EMBL" id="PYH28257.1"/>
    </source>
</evidence>
<proteinExistence type="predicted"/>
<protein>
    <submittedName>
        <fullName evidence="1">Uncharacterized protein</fullName>
    </submittedName>
</protein>
<dbReference type="AlphaFoldDB" id="A0A318Y479"/>
<dbReference type="SUPFAM" id="SSF50978">
    <property type="entry name" value="WD40 repeat-like"/>
    <property type="match status" value="1"/>
</dbReference>
<dbReference type="InterPro" id="IPR015943">
    <property type="entry name" value="WD40/YVTN_repeat-like_dom_sf"/>
</dbReference>
<organism evidence="1 2">
    <name type="scientific">Aspergillus neoniger (strain CBS 115656)</name>
    <dbReference type="NCBI Taxonomy" id="1448310"/>
    <lineage>
        <taxon>Eukaryota</taxon>
        <taxon>Fungi</taxon>
        <taxon>Dikarya</taxon>
        <taxon>Ascomycota</taxon>
        <taxon>Pezizomycotina</taxon>
        <taxon>Eurotiomycetes</taxon>
        <taxon>Eurotiomycetidae</taxon>
        <taxon>Eurotiales</taxon>
        <taxon>Aspergillaceae</taxon>
        <taxon>Aspergillus</taxon>
        <taxon>Aspergillus subgen. Circumdati</taxon>
    </lineage>
</organism>
<dbReference type="GeneID" id="37130060"/>
<dbReference type="RefSeq" id="XP_025473735.1">
    <property type="nucleotide sequence ID" value="XM_025627604.1"/>
</dbReference>